<gene>
    <name evidence="2" type="ORF">GIW75_11980</name>
</gene>
<dbReference type="EMBL" id="WKEW01000031">
    <property type="protein sequence ID" value="MCF5057672.1"/>
    <property type="molecule type" value="Genomic_DNA"/>
</dbReference>
<protein>
    <recommendedName>
        <fullName evidence="1">TniQ domain-containing protein</fullName>
    </recommendedName>
</protein>
<dbReference type="AlphaFoldDB" id="A0AAW5A738"/>
<dbReference type="RefSeq" id="WP_130202167.1">
    <property type="nucleotide sequence ID" value="NZ_WKEB01000052.1"/>
</dbReference>
<dbReference type="Pfam" id="PF06527">
    <property type="entry name" value="TniQ"/>
    <property type="match status" value="1"/>
</dbReference>
<organism evidence="2 3">
    <name type="scientific">Pseudomonas proteolytica</name>
    <dbReference type="NCBI Taxonomy" id="219574"/>
    <lineage>
        <taxon>Bacteria</taxon>
        <taxon>Pseudomonadati</taxon>
        <taxon>Pseudomonadota</taxon>
        <taxon>Gammaproteobacteria</taxon>
        <taxon>Pseudomonadales</taxon>
        <taxon>Pseudomonadaceae</taxon>
        <taxon>Pseudomonas</taxon>
    </lineage>
</organism>
<proteinExistence type="predicted"/>
<dbReference type="InterPro" id="IPR009492">
    <property type="entry name" value="TniQ"/>
</dbReference>
<accession>A0AAW5A738</accession>
<sequence>MLLRIQREESLRSFIARNIYANSLSPATKELKRISKNSIVSSEVLKIGKAMGWLGCYGMNRLLHNHTFYPRFAFLHENEDISYSESEYVYWSHRFELAKAPSRFCPECVRDDIAYLGFSYWRRVHHPDINVCAKHNVYLEAQCPFCSEPFSYEKNGLDVMWKGCKGLHLSGAPSRKNLEVSELKKAEFFRDVFNYESVISVDAVRLALTQRAVLKKPHIQKELLSAKYMHECIEILKVEFKEDWIIKNSPISSLSADNVWAATVALYEGFDDFINHVKCYDYRPRKVESLWSTYEHGTYKFAQYIQEDYVYGVGHWSSTLSSKELIEYRGEPFGRPRLYPCCNDVPPFYQTGRLQPTPVGWPPPSVPILAKHPSEY</sequence>
<reference evidence="2 3" key="1">
    <citation type="submission" date="2019-11" db="EMBL/GenBank/DDBJ databases">
        <title>Epiphytic Pseudomonas syringae from cherry orchards.</title>
        <authorList>
            <person name="Hulin M.T."/>
        </authorList>
    </citation>
    <scope>NUCLEOTIDE SEQUENCE [LARGE SCALE GENOMIC DNA]</scope>
    <source>
        <strain evidence="2 3">PA-6-9F</strain>
    </source>
</reference>
<feature type="domain" description="TniQ" evidence="1">
    <location>
        <begin position="4"/>
        <end position="139"/>
    </location>
</feature>
<name>A0AAW5A738_9PSED</name>
<evidence type="ECO:0000313" key="2">
    <source>
        <dbReference type="EMBL" id="MCF5057672.1"/>
    </source>
</evidence>
<comment type="caution">
    <text evidence="2">The sequence shown here is derived from an EMBL/GenBank/DDBJ whole genome shotgun (WGS) entry which is preliminary data.</text>
</comment>
<keyword evidence="3" id="KW-1185">Reference proteome</keyword>
<dbReference type="Proteomes" id="UP000814172">
    <property type="component" value="Unassembled WGS sequence"/>
</dbReference>
<evidence type="ECO:0000313" key="3">
    <source>
        <dbReference type="Proteomes" id="UP000814172"/>
    </source>
</evidence>
<evidence type="ECO:0000259" key="1">
    <source>
        <dbReference type="Pfam" id="PF06527"/>
    </source>
</evidence>